<keyword evidence="4 10" id="KW-0853">WD repeat</keyword>
<evidence type="ECO:0000256" key="1">
    <source>
        <dbReference type="ARBA" id="ARBA00004419"/>
    </source>
</evidence>
<dbReference type="GeneID" id="111249607"/>
<dbReference type="SMART" id="SM00220">
    <property type="entry name" value="S_TKc"/>
    <property type="match status" value="1"/>
</dbReference>
<evidence type="ECO:0000256" key="10">
    <source>
        <dbReference type="PROSITE-ProRule" id="PRU00221"/>
    </source>
</evidence>
<dbReference type="AlphaFoldDB" id="A0A7M7K2J1"/>
<keyword evidence="3" id="KW-0723">Serine/threonine-protein kinase</keyword>
<accession>A0A7M7K2J1</accession>
<keyword evidence="6" id="KW-0677">Repeat</keyword>
<evidence type="ECO:0000256" key="7">
    <source>
        <dbReference type="ARBA" id="ARBA00022741"/>
    </source>
</evidence>
<dbReference type="InterPro" id="IPR015943">
    <property type="entry name" value="WD40/YVTN_repeat-like_dom_sf"/>
</dbReference>
<sequence>MGNTLVSYAPSTIHSVDEYLADLPEYQRELNLGSTRFLKTVKVRAANCQYPLVVKVLALPQDNTLPLQSHQKNIEKIRNALENCPNALPFTKTYLSARSAILVRQFVKYSLYDRVSTRPFLTISEKKWIAFQLLCALAQCHRAEVCHGDIKLENILVTGWNWVALTDFASFKPTMMPMDNPTEFFYFFDTSRRQVCCIAPERFYRHRTVQEEILEEPRAELTSAMDIFSLGCVFIELFTDGKFPFKLSDMYKYKQGETDRPPQLQEISDEGIRELAAHMIQREPQKRFTADKYLDMCRKNQIFPSCFFTGLLDYLKLYALDTSHPDSQIFRLFKDHEVFLEKIADSEEGVLALVNFITAMLRSLKHSSAKMVGLKLIKVCASRLAPFVILERLSPFVLHMLQDPSAQVVSEAIHVLTDCLSYIQSVPMGDSFVFVEYIMPELQKASVHTNDIVRLALAANLGRLAETALSFLETSHLNCADVGSKEDVSSQHLYRSSYERELGLLHDAVQNIVATLISDHCNQVKRMLLEKGATKLCVFFGEESAHDVLLSHMITFLNDSADHELRASFYTSVAGVAVFVGTTVTSILMPLIEQGFNDSHDAVVCSTLKCVTALTEIHFFRRGTLCTLFSQALHLLKHRNTWIRVETAHFLACVARNVPLAIKECRLRPFLKPFLECPAVQIEKAEVIIGCLAKRDVPGIQRASVYGKSEASGDLAKINLEEKNWKGKSKEINIKETHRSEDVLCEALLQYCQLENLLNKKKQCVNELRAVDVEANDLHFSQAWKPKGTLMAHMHEHQGAINKVCVLPDAVFATCSSDGTVRLWDWTRMEKRVMTNKSIYTYDRLTGQLVSMDYCVSEQCVLVASNSGNMEVFKLEPGSNAGPQFISGRCLDPLNEGWAVDVKPAGGSVMAYASLYGGICGWDLRTPGTTWRLRNDAKCGLNMCMAIDSSRHWLVTATNEGFITCWDLRFHLPIAKIQHPYKFRTYKLLIPKHCNNGSVWAAHFSNHEVSLWNLENQQRSKTLWASKCSPFTDREFTKSVAYGICQADQHIFTGGTDMRIRCWDVSDNEKGYRNSYLVTGSAMDGDRITASYFSIFCDGTQVIQEQLRKNVSEKSEYLMGSRAAAGHKDCVSELAILRTTRNFLVSTSTEGVLKIWK</sequence>
<evidence type="ECO:0000256" key="9">
    <source>
        <dbReference type="ARBA" id="ARBA00022840"/>
    </source>
</evidence>
<dbReference type="Pfam" id="PF22956">
    <property type="entry name" value="VPS15-like_hel"/>
    <property type="match status" value="1"/>
</dbReference>
<dbReference type="GO" id="GO:0004674">
    <property type="term" value="F:protein serine/threonine kinase activity"/>
    <property type="evidence" value="ECO:0007669"/>
    <property type="project" value="UniProtKB-KW"/>
</dbReference>
<dbReference type="InterPro" id="IPR011009">
    <property type="entry name" value="Kinase-like_dom_sf"/>
</dbReference>
<keyword evidence="8" id="KW-0418">Kinase</keyword>
<dbReference type="InterPro" id="IPR055231">
    <property type="entry name" value="2AA_helical"/>
</dbReference>
<dbReference type="SMART" id="SM00320">
    <property type="entry name" value="WD40"/>
    <property type="match status" value="5"/>
</dbReference>
<keyword evidence="13" id="KW-1185">Reference proteome</keyword>
<dbReference type="InterPro" id="IPR000719">
    <property type="entry name" value="Prot_kinase_dom"/>
</dbReference>
<evidence type="ECO:0000313" key="12">
    <source>
        <dbReference type="EnsemblMetazoa" id="XP_022659403"/>
    </source>
</evidence>
<evidence type="ECO:0000256" key="3">
    <source>
        <dbReference type="ARBA" id="ARBA00022527"/>
    </source>
</evidence>
<dbReference type="SUPFAM" id="SSF50978">
    <property type="entry name" value="WD40 repeat-like"/>
    <property type="match status" value="1"/>
</dbReference>
<dbReference type="GO" id="GO:0005770">
    <property type="term" value="C:late endosome"/>
    <property type="evidence" value="ECO:0007669"/>
    <property type="project" value="TreeGrafter"/>
</dbReference>
<protein>
    <recommendedName>
        <fullName evidence="2">non-specific serine/threonine protein kinase</fullName>
        <ecNumber evidence="2">2.7.11.1</ecNumber>
    </recommendedName>
</protein>
<evidence type="ECO:0000259" key="11">
    <source>
        <dbReference type="PROSITE" id="PS50011"/>
    </source>
</evidence>
<proteinExistence type="predicted"/>
<dbReference type="FunCoup" id="A0A7M7K2J1">
    <property type="interactions" value="1083"/>
</dbReference>
<evidence type="ECO:0000256" key="5">
    <source>
        <dbReference type="ARBA" id="ARBA00022679"/>
    </source>
</evidence>
<dbReference type="GO" id="GO:0005524">
    <property type="term" value="F:ATP binding"/>
    <property type="evidence" value="ECO:0007669"/>
    <property type="project" value="UniProtKB-KW"/>
</dbReference>
<dbReference type="GO" id="GO:0034272">
    <property type="term" value="C:phosphatidylinositol 3-kinase complex, class III, type II"/>
    <property type="evidence" value="ECO:0007669"/>
    <property type="project" value="TreeGrafter"/>
</dbReference>
<dbReference type="Gene3D" id="1.10.510.10">
    <property type="entry name" value="Transferase(Phosphotransferase) domain 1"/>
    <property type="match status" value="1"/>
</dbReference>
<dbReference type="EC" id="2.7.11.1" evidence="2"/>
<dbReference type="PROSITE" id="PS50011">
    <property type="entry name" value="PROTEIN_KINASE_DOM"/>
    <property type="match status" value="1"/>
</dbReference>
<dbReference type="OMA" id="MLMMRID"/>
<dbReference type="GO" id="GO:0006623">
    <property type="term" value="P:protein targeting to vacuole"/>
    <property type="evidence" value="ECO:0007669"/>
    <property type="project" value="TreeGrafter"/>
</dbReference>
<dbReference type="CDD" id="cd13980">
    <property type="entry name" value="STKc_Vps15"/>
    <property type="match status" value="1"/>
</dbReference>
<keyword evidence="7" id="KW-0547">Nucleotide-binding</keyword>
<dbReference type="OrthoDB" id="242910at2759"/>
<reference evidence="12" key="1">
    <citation type="submission" date="2021-01" db="UniProtKB">
        <authorList>
            <consortium name="EnsemblMetazoa"/>
        </authorList>
    </citation>
    <scope>IDENTIFICATION</scope>
</reference>
<keyword evidence="9" id="KW-0067">ATP-binding</keyword>
<organism evidence="12 13">
    <name type="scientific">Varroa destructor</name>
    <name type="common">Honeybee mite</name>
    <dbReference type="NCBI Taxonomy" id="109461"/>
    <lineage>
        <taxon>Eukaryota</taxon>
        <taxon>Metazoa</taxon>
        <taxon>Ecdysozoa</taxon>
        <taxon>Arthropoda</taxon>
        <taxon>Chelicerata</taxon>
        <taxon>Arachnida</taxon>
        <taxon>Acari</taxon>
        <taxon>Parasitiformes</taxon>
        <taxon>Mesostigmata</taxon>
        <taxon>Gamasina</taxon>
        <taxon>Dermanyssoidea</taxon>
        <taxon>Varroidae</taxon>
        <taxon>Varroa</taxon>
    </lineage>
</organism>
<dbReference type="Pfam" id="PF00069">
    <property type="entry name" value="Pkinase"/>
    <property type="match status" value="1"/>
</dbReference>
<dbReference type="GO" id="GO:0071561">
    <property type="term" value="C:nucleus-vacuole junction"/>
    <property type="evidence" value="ECO:0007669"/>
    <property type="project" value="TreeGrafter"/>
</dbReference>
<dbReference type="Gene3D" id="1.25.10.10">
    <property type="entry name" value="Leucine-rich Repeat Variant"/>
    <property type="match status" value="1"/>
</dbReference>
<dbReference type="Gene3D" id="2.130.10.10">
    <property type="entry name" value="YVTN repeat-like/Quinoprotein amine dehydrogenase"/>
    <property type="match status" value="2"/>
</dbReference>
<dbReference type="PROSITE" id="PS50082">
    <property type="entry name" value="WD_REPEATS_2"/>
    <property type="match status" value="2"/>
</dbReference>
<dbReference type="PANTHER" id="PTHR17583:SF0">
    <property type="entry name" value="PHOSPHOINOSITIDE 3-KINASE REGULATORY SUBUNIT 4"/>
    <property type="match status" value="1"/>
</dbReference>
<evidence type="ECO:0000256" key="4">
    <source>
        <dbReference type="ARBA" id="ARBA00022574"/>
    </source>
</evidence>
<dbReference type="GO" id="GO:0045324">
    <property type="term" value="P:late endosome to vacuole transport"/>
    <property type="evidence" value="ECO:0007669"/>
    <property type="project" value="InterPro"/>
</dbReference>
<name>A0A7M7K2J1_VARDE</name>
<dbReference type="KEGG" id="vde:111249607"/>
<dbReference type="GO" id="GO:0005776">
    <property type="term" value="C:autophagosome"/>
    <property type="evidence" value="ECO:0007669"/>
    <property type="project" value="UniProtKB-SubCell"/>
</dbReference>
<dbReference type="SUPFAM" id="SSF48371">
    <property type="entry name" value="ARM repeat"/>
    <property type="match status" value="1"/>
</dbReference>
<dbReference type="GO" id="GO:0034271">
    <property type="term" value="C:phosphatidylinositol 3-kinase complex, class III, type I"/>
    <property type="evidence" value="ECO:0007669"/>
    <property type="project" value="TreeGrafter"/>
</dbReference>
<dbReference type="Pfam" id="PF00400">
    <property type="entry name" value="WD40"/>
    <property type="match status" value="1"/>
</dbReference>
<dbReference type="InParanoid" id="A0A7M7K2J1"/>
<evidence type="ECO:0000256" key="6">
    <source>
        <dbReference type="ARBA" id="ARBA00022737"/>
    </source>
</evidence>
<feature type="domain" description="Protein kinase" evidence="11">
    <location>
        <begin position="26"/>
        <end position="303"/>
    </location>
</feature>
<keyword evidence="5" id="KW-0808">Transferase</keyword>
<dbReference type="PANTHER" id="PTHR17583">
    <property type="entry name" value="PHOSPHOINOSITIDE 3-KINASE REGULATORY SUBUNIT 4"/>
    <property type="match status" value="1"/>
</dbReference>
<dbReference type="Proteomes" id="UP000594260">
    <property type="component" value="Unplaced"/>
</dbReference>
<dbReference type="InterPro" id="IPR001680">
    <property type="entry name" value="WD40_rpt"/>
</dbReference>
<dbReference type="InterPro" id="IPR036322">
    <property type="entry name" value="WD40_repeat_dom_sf"/>
</dbReference>
<dbReference type="InterPro" id="IPR016024">
    <property type="entry name" value="ARM-type_fold"/>
</dbReference>
<feature type="repeat" description="WD" evidence="10">
    <location>
        <begin position="794"/>
        <end position="825"/>
    </location>
</feature>
<dbReference type="GO" id="GO:0016236">
    <property type="term" value="P:macroautophagy"/>
    <property type="evidence" value="ECO:0007669"/>
    <property type="project" value="InterPro"/>
</dbReference>
<feature type="repeat" description="WD" evidence="10">
    <location>
        <begin position="1124"/>
        <end position="1157"/>
    </location>
</feature>
<evidence type="ECO:0000256" key="2">
    <source>
        <dbReference type="ARBA" id="ARBA00012513"/>
    </source>
</evidence>
<evidence type="ECO:0000256" key="8">
    <source>
        <dbReference type="ARBA" id="ARBA00022777"/>
    </source>
</evidence>
<dbReference type="RefSeq" id="XP_022659403.1">
    <property type="nucleotide sequence ID" value="XM_022803668.1"/>
</dbReference>
<dbReference type="InterPro" id="IPR011989">
    <property type="entry name" value="ARM-like"/>
</dbReference>
<evidence type="ECO:0000313" key="13">
    <source>
        <dbReference type="Proteomes" id="UP000594260"/>
    </source>
</evidence>
<dbReference type="PROSITE" id="PS00108">
    <property type="entry name" value="PROTEIN_KINASE_ST"/>
    <property type="match status" value="1"/>
</dbReference>
<comment type="subcellular location">
    <subcellularLocation>
        <location evidence="1">Cytoplasmic vesicle</location>
        <location evidence="1">Autophagosome</location>
    </subcellularLocation>
</comment>
<dbReference type="CTD" id="41096"/>
<dbReference type="InterPro" id="IPR045162">
    <property type="entry name" value="Vps15-like"/>
</dbReference>
<dbReference type="SUPFAM" id="SSF56112">
    <property type="entry name" value="Protein kinase-like (PK-like)"/>
    <property type="match status" value="1"/>
</dbReference>
<dbReference type="PROSITE" id="PS50294">
    <property type="entry name" value="WD_REPEATS_REGION"/>
    <property type="match status" value="2"/>
</dbReference>
<dbReference type="EnsemblMetazoa" id="XM_022803668">
    <property type="protein sequence ID" value="XP_022659403"/>
    <property type="gene ID" value="LOC111249607"/>
</dbReference>
<dbReference type="InterPro" id="IPR008271">
    <property type="entry name" value="Ser/Thr_kinase_AS"/>
</dbReference>